<dbReference type="PANTHER" id="PTHR11787">
    <property type="entry name" value="RAB GDP-DISSOCIATION INHIBITOR"/>
    <property type="match status" value="1"/>
</dbReference>
<dbReference type="GO" id="GO:0005968">
    <property type="term" value="C:Rab-protein geranylgeranyltransferase complex"/>
    <property type="evidence" value="ECO:0007669"/>
    <property type="project" value="TreeGrafter"/>
</dbReference>
<accession>A0A9P4K833</accession>
<evidence type="ECO:0000313" key="3">
    <source>
        <dbReference type="EMBL" id="KAF2263420.1"/>
    </source>
</evidence>
<comment type="caution">
    <text evidence="3">The sequence shown here is derived from an EMBL/GenBank/DDBJ whole genome shotgun (WGS) entry which is preliminary data.</text>
</comment>
<dbReference type="PANTHER" id="PTHR11787:SF4">
    <property type="entry name" value="CHM, RAB ESCORT PROTEIN 1"/>
    <property type="match status" value="1"/>
</dbReference>
<dbReference type="Pfam" id="PF00996">
    <property type="entry name" value="GDI"/>
    <property type="match status" value="1"/>
</dbReference>
<protein>
    <recommendedName>
        <fullName evidence="2">Rab proteins geranylgeranyltransferase</fullName>
    </recommendedName>
</protein>
<dbReference type="GO" id="GO:0007264">
    <property type="term" value="P:small GTPase-mediated signal transduction"/>
    <property type="evidence" value="ECO:0007669"/>
    <property type="project" value="UniProtKB-UniRule"/>
</dbReference>
<evidence type="ECO:0000256" key="2">
    <source>
        <dbReference type="PIRNR" id="PIRNR037514"/>
    </source>
</evidence>
<dbReference type="GO" id="GO:0005092">
    <property type="term" value="F:GDP-dissociation inhibitor activity"/>
    <property type="evidence" value="ECO:0007669"/>
    <property type="project" value="UniProtKB-UniRule"/>
</dbReference>
<keyword evidence="4" id="KW-1185">Reference proteome</keyword>
<reference evidence="4" key="1">
    <citation type="journal article" date="2020" name="Stud. Mycol.">
        <title>101 Dothideomycetes genomes: A test case for predicting lifestyles and emergence of pathogens.</title>
        <authorList>
            <person name="Haridas S."/>
            <person name="Albert R."/>
            <person name="Binder M."/>
            <person name="Bloem J."/>
            <person name="LaButti K."/>
            <person name="Salamov A."/>
            <person name="Andreopoulos B."/>
            <person name="Baker S."/>
            <person name="Barry K."/>
            <person name="Bills G."/>
            <person name="Bluhm B."/>
            <person name="Cannon C."/>
            <person name="Castanera R."/>
            <person name="Culley D."/>
            <person name="Daum C."/>
            <person name="Ezra D."/>
            <person name="Gonzalez J."/>
            <person name="Henrissat B."/>
            <person name="Kuo A."/>
            <person name="Liang C."/>
            <person name="Lipzen A."/>
            <person name="Lutzoni F."/>
            <person name="Magnuson J."/>
            <person name="Mondo S."/>
            <person name="Nolan M."/>
            <person name="Ohm R."/>
            <person name="Pangilinan J."/>
            <person name="Park H.-J."/>
            <person name="Ramirez L."/>
            <person name="Alfaro M."/>
            <person name="Sun H."/>
            <person name="Tritt A."/>
            <person name="Yoshinaga Y."/>
            <person name="Zwiers L.-H."/>
            <person name="Turgeon B."/>
            <person name="Goodwin S."/>
            <person name="Spatafora J."/>
            <person name="Crous P."/>
            <person name="Grigoriev I."/>
        </authorList>
    </citation>
    <scope>NUCLEOTIDE SEQUENCE [LARGE SCALE GENOMIC DNA]</scope>
    <source>
        <strain evidence="4">CBS 304.66</strain>
    </source>
</reference>
<dbReference type="GO" id="GO:0016192">
    <property type="term" value="P:vesicle-mediated transport"/>
    <property type="evidence" value="ECO:0007669"/>
    <property type="project" value="TreeGrafter"/>
</dbReference>
<proteinExistence type="inferred from homology"/>
<evidence type="ECO:0000313" key="4">
    <source>
        <dbReference type="Proteomes" id="UP000800093"/>
    </source>
</evidence>
<dbReference type="AlphaFoldDB" id="A0A9P4K833"/>
<comment type="similarity">
    <text evidence="1 2">Belongs to the Rab GDI family.</text>
</comment>
<dbReference type="OrthoDB" id="1923006at2759"/>
<sequence length="520" mass="55699">MDTLDNTEWDVLVIGTGLKQSLLALALSRSGKKILHIDENAYYGGAEAAFSLQEAEEWAKKVNEDSVAAFTTVSISKPDLSESETSQVSLSASRSYTLALSPQLIYTRSALLQSLISSKVYRQLDFVAVGSWWVYSAGSTGLDNGGVSSSDSSATLQGTLLKVPNGREDVFQDQGLDFKAKRALMKFLRFIGEYEEQGELWEDYKARSFPSFLSEQFKVPVSLHAPLLALTLSPAPPEQTTTEYALPRIARHLRSIGSIGAGFGSVITRFGGMSEIAQVACRACAVGGGVYVLGKGASTIERPEVAQVGTSGIKLCLEDSETVTTQWLIGDDTAHDTPEPLYCRSITIVSSTLAHLFSPIAEGAPPPACAVVIFPSGSLSLDGSRAQGSESPPVYILVHASDTGECPRGQSILYASTSLSGETGFQLLNKAVQALLSSIDVTPLPAILWSMQYGQRPGSSNALPEGADERLLGFSPSSLDLTVDDSILDQVKEVWQKIVGDNGGEFLTFEDREANLDDDE</sequence>
<dbReference type="EMBL" id="ML986626">
    <property type="protein sequence ID" value="KAF2263420.1"/>
    <property type="molecule type" value="Genomic_DNA"/>
</dbReference>
<dbReference type="GO" id="GO:0016740">
    <property type="term" value="F:transferase activity"/>
    <property type="evidence" value="ECO:0007669"/>
    <property type="project" value="UniProtKB-KW"/>
</dbReference>
<dbReference type="InterPro" id="IPR036188">
    <property type="entry name" value="FAD/NAD-bd_sf"/>
</dbReference>
<dbReference type="SUPFAM" id="SSF51905">
    <property type="entry name" value="FAD/NAD(P)-binding domain"/>
    <property type="match status" value="1"/>
</dbReference>
<dbReference type="PRINTS" id="PR00891">
    <property type="entry name" value="RABGDIREP"/>
</dbReference>
<gene>
    <name evidence="3" type="ORF">CC78DRAFT_603866</name>
</gene>
<dbReference type="Gene3D" id="1.10.405.10">
    <property type="entry name" value="Guanine Nucleotide Dissociation Inhibitor, domain 1"/>
    <property type="match status" value="1"/>
</dbReference>
<dbReference type="Proteomes" id="UP000800093">
    <property type="component" value="Unassembled WGS sequence"/>
</dbReference>
<name>A0A9P4K833_9PLEO</name>
<dbReference type="Gene3D" id="3.50.50.60">
    <property type="entry name" value="FAD/NAD(P)-binding domain"/>
    <property type="match status" value="1"/>
</dbReference>
<dbReference type="InterPro" id="IPR017230">
    <property type="entry name" value="Mrs6"/>
</dbReference>
<organism evidence="3 4">
    <name type="scientific">Lojkania enalia</name>
    <dbReference type="NCBI Taxonomy" id="147567"/>
    <lineage>
        <taxon>Eukaryota</taxon>
        <taxon>Fungi</taxon>
        <taxon>Dikarya</taxon>
        <taxon>Ascomycota</taxon>
        <taxon>Pezizomycotina</taxon>
        <taxon>Dothideomycetes</taxon>
        <taxon>Pleosporomycetidae</taxon>
        <taxon>Pleosporales</taxon>
        <taxon>Pleosporales incertae sedis</taxon>
        <taxon>Lojkania</taxon>
    </lineage>
</organism>
<dbReference type="Gene3D" id="3.30.519.10">
    <property type="entry name" value="Guanine Nucleotide Dissociation Inhibitor, domain 2"/>
    <property type="match status" value="1"/>
</dbReference>
<dbReference type="InterPro" id="IPR018203">
    <property type="entry name" value="GDP_dissociation_inhibitor"/>
</dbReference>
<evidence type="ECO:0000256" key="1">
    <source>
        <dbReference type="ARBA" id="ARBA00005593"/>
    </source>
</evidence>
<dbReference type="GO" id="GO:0005634">
    <property type="term" value="C:nucleus"/>
    <property type="evidence" value="ECO:0007669"/>
    <property type="project" value="TreeGrafter"/>
</dbReference>
<dbReference type="PIRSF" id="PIRSF037514">
    <property type="entry name" value="Rab_ger_ger_transf_A_fun"/>
    <property type="match status" value="1"/>
</dbReference>
<dbReference type="SUPFAM" id="SSF54373">
    <property type="entry name" value="FAD-linked reductases, C-terminal domain"/>
    <property type="match status" value="1"/>
</dbReference>
<dbReference type="GO" id="GO:0005829">
    <property type="term" value="C:cytosol"/>
    <property type="evidence" value="ECO:0007669"/>
    <property type="project" value="TreeGrafter"/>
</dbReference>